<dbReference type="EMBL" id="JARKNE010000001">
    <property type="protein sequence ID" value="KAK5845507.1"/>
    <property type="molecule type" value="Genomic_DNA"/>
</dbReference>
<keyword evidence="3" id="KW-1185">Reference proteome</keyword>
<feature type="compositionally biased region" description="Acidic residues" evidence="1">
    <location>
        <begin position="120"/>
        <end position="130"/>
    </location>
</feature>
<dbReference type="Proteomes" id="UP001358586">
    <property type="component" value="Chromosome 1"/>
</dbReference>
<evidence type="ECO:0000313" key="3">
    <source>
        <dbReference type="Proteomes" id="UP001358586"/>
    </source>
</evidence>
<gene>
    <name evidence="2" type="ORF">PVK06_001698</name>
</gene>
<name>A0ABR0R2U6_GOSAR</name>
<evidence type="ECO:0000313" key="2">
    <source>
        <dbReference type="EMBL" id="KAK5845507.1"/>
    </source>
</evidence>
<protein>
    <submittedName>
        <fullName evidence="2">Uncharacterized protein</fullName>
    </submittedName>
</protein>
<proteinExistence type="predicted"/>
<sequence>MFSFKIAKLLKERLKKWHDKHIRVREFETGQQILLLNSRLRFFSSKLKSRWSGAFTIHRVYPYRVVELQAYFPFTISILCLKAKILTNVKKIGYSQGTITDWDLHRIARESILQQRAQESEDPEEKEEDPTMQSAEVPDKAEPVEPEVEPDAETSMFRAQSPHPDLRDELSKLMDIIQHMQWQQQAYWRYSNIRDDSIRSALKKIYNDPFNFVPKFPDFNLNHGVHYRRRRKVIHAKAIMMEQKMSRI</sequence>
<accession>A0ABR0R2U6</accession>
<comment type="caution">
    <text evidence="2">The sequence shown here is derived from an EMBL/GenBank/DDBJ whole genome shotgun (WGS) entry which is preliminary data.</text>
</comment>
<reference evidence="2 3" key="1">
    <citation type="submission" date="2023-03" db="EMBL/GenBank/DDBJ databases">
        <title>WGS of Gossypium arboreum.</title>
        <authorList>
            <person name="Yu D."/>
        </authorList>
    </citation>
    <scope>NUCLEOTIDE SEQUENCE [LARGE SCALE GENOMIC DNA]</scope>
    <source>
        <tissue evidence="2">Leaf</tissue>
    </source>
</reference>
<feature type="region of interest" description="Disordered" evidence="1">
    <location>
        <begin position="115"/>
        <end position="163"/>
    </location>
</feature>
<organism evidence="2 3">
    <name type="scientific">Gossypium arboreum</name>
    <name type="common">Tree cotton</name>
    <name type="synonym">Gossypium nanking</name>
    <dbReference type="NCBI Taxonomy" id="29729"/>
    <lineage>
        <taxon>Eukaryota</taxon>
        <taxon>Viridiplantae</taxon>
        <taxon>Streptophyta</taxon>
        <taxon>Embryophyta</taxon>
        <taxon>Tracheophyta</taxon>
        <taxon>Spermatophyta</taxon>
        <taxon>Magnoliopsida</taxon>
        <taxon>eudicotyledons</taxon>
        <taxon>Gunneridae</taxon>
        <taxon>Pentapetalae</taxon>
        <taxon>rosids</taxon>
        <taxon>malvids</taxon>
        <taxon>Malvales</taxon>
        <taxon>Malvaceae</taxon>
        <taxon>Malvoideae</taxon>
        <taxon>Gossypium</taxon>
    </lineage>
</organism>
<evidence type="ECO:0000256" key="1">
    <source>
        <dbReference type="SAM" id="MobiDB-lite"/>
    </source>
</evidence>